<feature type="transmembrane region" description="Helical" evidence="1">
    <location>
        <begin position="85"/>
        <end position="102"/>
    </location>
</feature>
<dbReference type="Proteomes" id="UP000886721">
    <property type="component" value="Unassembled WGS sequence"/>
</dbReference>
<evidence type="ECO:0000313" key="3">
    <source>
        <dbReference type="Proteomes" id="UP000886721"/>
    </source>
</evidence>
<keyword evidence="1" id="KW-0472">Membrane</keyword>
<name>A0A9D1WXH8_9FIRM</name>
<organism evidence="2 3">
    <name type="scientific">Candidatus Anaerostipes excrementavium</name>
    <dbReference type="NCBI Taxonomy" id="2838463"/>
    <lineage>
        <taxon>Bacteria</taxon>
        <taxon>Bacillati</taxon>
        <taxon>Bacillota</taxon>
        <taxon>Clostridia</taxon>
        <taxon>Lachnospirales</taxon>
        <taxon>Lachnospiraceae</taxon>
        <taxon>Anaerostipes</taxon>
    </lineage>
</organism>
<proteinExistence type="predicted"/>
<feature type="transmembrane region" description="Helical" evidence="1">
    <location>
        <begin position="166"/>
        <end position="184"/>
    </location>
</feature>
<keyword evidence="1" id="KW-0812">Transmembrane</keyword>
<comment type="caution">
    <text evidence="2">The sequence shown here is derived from an EMBL/GenBank/DDBJ whole genome shotgun (WGS) entry which is preliminary data.</text>
</comment>
<dbReference type="AlphaFoldDB" id="A0A9D1WXH8"/>
<dbReference type="EMBL" id="DXEM01000032">
    <property type="protein sequence ID" value="HIX68625.1"/>
    <property type="molecule type" value="Genomic_DNA"/>
</dbReference>
<evidence type="ECO:0000256" key="1">
    <source>
        <dbReference type="SAM" id="Phobius"/>
    </source>
</evidence>
<reference evidence="2" key="1">
    <citation type="journal article" date="2021" name="PeerJ">
        <title>Extensive microbial diversity within the chicken gut microbiome revealed by metagenomics and culture.</title>
        <authorList>
            <person name="Gilroy R."/>
            <person name="Ravi A."/>
            <person name="Getino M."/>
            <person name="Pursley I."/>
            <person name="Horton D.L."/>
            <person name="Alikhan N.F."/>
            <person name="Baker D."/>
            <person name="Gharbi K."/>
            <person name="Hall N."/>
            <person name="Watson M."/>
            <person name="Adriaenssens E.M."/>
            <person name="Foster-Nyarko E."/>
            <person name="Jarju S."/>
            <person name="Secka A."/>
            <person name="Antonio M."/>
            <person name="Oren A."/>
            <person name="Chaudhuri R.R."/>
            <person name="La Ragione R."/>
            <person name="Hildebrand F."/>
            <person name="Pallen M.J."/>
        </authorList>
    </citation>
    <scope>NUCLEOTIDE SEQUENCE</scope>
    <source>
        <strain evidence="2">CHK191-13928</strain>
    </source>
</reference>
<feature type="transmembrane region" description="Helical" evidence="1">
    <location>
        <begin position="55"/>
        <end position="73"/>
    </location>
</feature>
<accession>A0A9D1WXH8</accession>
<dbReference type="InterPro" id="IPR010699">
    <property type="entry name" value="DUF1275"/>
</dbReference>
<dbReference type="PANTHER" id="PTHR37314:SF4">
    <property type="entry name" value="UPF0700 TRANSMEMBRANE PROTEIN YOAK"/>
    <property type="match status" value="1"/>
</dbReference>
<protein>
    <submittedName>
        <fullName evidence="2">DUF1275 domain-containing protein</fullName>
    </submittedName>
</protein>
<dbReference type="Pfam" id="PF06912">
    <property type="entry name" value="DUF1275"/>
    <property type="match status" value="1"/>
</dbReference>
<keyword evidence="1" id="KW-1133">Transmembrane helix</keyword>
<gene>
    <name evidence="2" type="ORF">H9735_10965</name>
</gene>
<reference evidence="2" key="2">
    <citation type="submission" date="2021-04" db="EMBL/GenBank/DDBJ databases">
        <authorList>
            <person name="Gilroy R."/>
        </authorList>
    </citation>
    <scope>NUCLEOTIDE SEQUENCE</scope>
    <source>
        <strain evidence="2">CHK191-13928</strain>
    </source>
</reference>
<evidence type="ECO:0000313" key="2">
    <source>
        <dbReference type="EMBL" id="HIX68625.1"/>
    </source>
</evidence>
<feature type="transmembrane region" description="Helical" evidence="1">
    <location>
        <begin position="12"/>
        <end position="29"/>
    </location>
</feature>
<dbReference type="PANTHER" id="PTHR37314">
    <property type="entry name" value="SLR0142 PROTEIN"/>
    <property type="match status" value="1"/>
</dbReference>
<sequence>MKTKLQRWTHFNMAMIGGFLGGFAILNHHDLFGSAQTSNLITIAMDAVGHPDKDLFIRVIGLLIYGGAIALTVILPKHTKLPMKYLSICIDALAVFMIGLFPEDLNDFIALYPLFFAMAIQWCSFSGADGYTCSSIFSTNNFRQFVSSMTDYCCSKNKESLKKGKFFGKVLFFFHIGVAASYLSCSHFGITGAWICFLPILSAGSLVWAESNRISLKHTMGHLYVSYRRMGMISELQ</sequence>
<feature type="transmembrane region" description="Helical" evidence="1">
    <location>
        <begin position="190"/>
        <end position="209"/>
    </location>
</feature>
<feature type="transmembrane region" description="Helical" evidence="1">
    <location>
        <begin position="108"/>
        <end position="128"/>
    </location>
</feature>